<evidence type="ECO:0000256" key="2">
    <source>
        <dbReference type="ARBA" id="ARBA00022438"/>
    </source>
</evidence>
<dbReference type="Gene3D" id="3.40.630.10">
    <property type="entry name" value="Zn peptidases"/>
    <property type="match status" value="1"/>
</dbReference>
<name>G4T987_SERID</name>
<dbReference type="SUPFAM" id="SSF52949">
    <property type="entry name" value="Macro domain-like"/>
    <property type="match status" value="1"/>
</dbReference>
<dbReference type="SUPFAM" id="SSF53187">
    <property type="entry name" value="Zn-dependent exopeptidases"/>
    <property type="match status" value="1"/>
</dbReference>
<dbReference type="InterPro" id="IPR043472">
    <property type="entry name" value="Macro_dom-like"/>
</dbReference>
<evidence type="ECO:0000259" key="5">
    <source>
        <dbReference type="PROSITE" id="PS00631"/>
    </source>
</evidence>
<dbReference type="CDD" id="cd00433">
    <property type="entry name" value="Peptidase_M17"/>
    <property type="match status" value="1"/>
</dbReference>
<dbReference type="AlphaFoldDB" id="G4T987"/>
<dbReference type="STRING" id="1109443.G4T987"/>
<dbReference type="eggNOG" id="KOG2597">
    <property type="taxonomic scope" value="Eukaryota"/>
</dbReference>
<dbReference type="InterPro" id="IPR011356">
    <property type="entry name" value="Leucine_aapep/pepB"/>
</dbReference>
<evidence type="ECO:0000256" key="3">
    <source>
        <dbReference type="ARBA" id="ARBA00022670"/>
    </source>
</evidence>
<dbReference type="InterPro" id="IPR000819">
    <property type="entry name" value="Peptidase_M17_C"/>
</dbReference>
<dbReference type="OMA" id="WPMPLPE"/>
<protein>
    <submittedName>
        <fullName evidence="6">Probable Cytosol aminopeptidase</fullName>
    </submittedName>
</protein>
<dbReference type="Proteomes" id="UP000007148">
    <property type="component" value="Unassembled WGS sequence"/>
</dbReference>
<comment type="caution">
    <text evidence="6">The sequence shown here is derived from an EMBL/GenBank/DDBJ whole genome shotgun (WGS) entry which is preliminary data.</text>
</comment>
<dbReference type="OrthoDB" id="412814at2759"/>
<dbReference type="FunCoup" id="G4T987">
    <property type="interactions" value="359"/>
</dbReference>
<organism evidence="6 7">
    <name type="scientific">Serendipita indica (strain DSM 11827)</name>
    <name type="common">Root endophyte fungus</name>
    <name type="synonym">Piriformospora indica</name>
    <dbReference type="NCBI Taxonomy" id="1109443"/>
    <lineage>
        <taxon>Eukaryota</taxon>
        <taxon>Fungi</taxon>
        <taxon>Dikarya</taxon>
        <taxon>Basidiomycota</taxon>
        <taxon>Agaricomycotina</taxon>
        <taxon>Agaricomycetes</taxon>
        <taxon>Sebacinales</taxon>
        <taxon>Serendipitaceae</taxon>
        <taxon>Serendipita</taxon>
    </lineage>
</organism>
<keyword evidence="4" id="KW-0378">Hydrolase</keyword>
<dbReference type="HOGENOM" id="CLU_013734_1_2_1"/>
<dbReference type="PANTHER" id="PTHR11963:SF23">
    <property type="entry name" value="CYTOSOL AMINOPEPTIDASE"/>
    <property type="match status" value="1"/>
</dbReference>
<dbReference type="GO" id="GO:0005737">
    <property type="term" value="C:cytoplasm"/>
    <property type="evidence" value="ECO:0007669"/>
    <property type="project" value="InterPro"/>
</dbReference>
<keyword evidence="7" id="KW-1185">Reference proteome</keyword>
<comment type="similarity">
    <text evidence="1">Belongs to the peptidase M17 family.</text>
</comment>
<evidence type="ECO:0000313" key="6">
    <source>
        <dbReference type="EMBL" id="CCA67861.1"/>
    </source>
</evidence>
<evidence type="ECO:0000313" key="7">
    <source>
        <dbReference type="Proteomes" id="UP000007148"/>
    </source>
</evidence>
<reference evidence="6 7" key="1">
    <citation type="journal article" date="2011" name="PLoS Pathog.">
        <title>Endophytic Life Strategies Decoded by Genome and Transcriptome Analyses of the Mutualistic Root Symbiont Piriformospora indica.</title>
        <authorList>
            <person name="Zuccaro A."/>
            <person name="Lahrmann U."/>
            <person name="Guldener U."/>
            <person name="Langen G."/>
            <person name="Pfiffi S."/>
            <person name="Biedenkopf D."/>
            <person name="Wong P."/>
            <person name="Samans B."/>
            <person name="Grimm C."/>
            <person name="Basiewicz M."/>
            <person name="Murat C."/>
            <person name="Martin F."/>
            <person name="Kogel K.H."/>
        </authorList>
    </citation>
    <scope>NUCLEOTIDE SEQUENCE [LARGE SCALE GENOMIC DNA]</scope>
    <source>
        <strain evidence="6 7">DSM 11827</strain>
    </source>
</reference>
<evidence type="ECO:0000256" key="1">
    <source>
        <dbReference type="ARBA" id="ARBA00009528"/>
    </source>
</evidence>
<gene>
    <name evidence="6" type="ORF">PIIN_01685</name>
</gene>
<dbReference type="PANTHER" id="PTHR11963">
    <property type="entry name" value="LEUCINE AMINOPEPTIDASE-RELATED"/>
    <property type="match status" value="1"/>
</dbReference>
<feature type="domain" description="Cytosol aminopeptidase" evidence="5">
    <location>
        <begin position="323"/>
        <end position="330"/>
    </location>
</feature>
<dbReference type="GO" id="GO:0006508">
    <property type="term" value="P:proteolysis"/>
    <property type="evidence" value="ECO:0007669"/>
    <property type="project" value="UniProtKB-KW"/>
</dbReference>
<keyword evidence="3" id="KW-0645">Protease</keyword>
<dbReference type="PROSITE" id="PS00631">
    <property type="entry name" value="CYTOSOL_AP"/>
    <property type="match status" value="1"/>
</dbReference>
<accession>G4T987</accession>
<dbReference type="PRINTS" id="PR00481">
    <property type="entry name" value="LAMNOPPTDASE"/>
</dbReference>
<dbReference type="GO" id="GO:0070006">
    <property type="term" value="F:metalloaminopeptidase activity"/>
    <property type="evidence" value="ECO:0007669"/>
    <property type="project" value="InterPro"/>
</dbReference>
<dbReference type="EMBL" id="CAFZ01000021">
    <property type="protein sequence ID" value="CCA67861.1"/>
    <property type="molecule type" value="Genomic_DNA"/>
</dbReference>
<dbReference type="GO" id="GO:0030145">
    <property type="term" value="F:manganese ion binding"/>
    <property type="evidence" value="ECO:0007669"/>
    <property type="project" value="InterPro"/>
</dbReference>
<dbReference type="InParanoid" id="G4T987"/>
<proteinExistence type="inferred from homology"/>
<keyword evidence="2 6" id="KW-0031">Aminopeptidase</keyword>
<dbReference type="Pfam" id="PF00883">
    <property type="entry name" value="Peptidase_M17"/>
    <property type="match status" value="1"/>
</dbReference>
<sequence length="496" mass="52955">MQRILRATKLFVPTARSMTSKASIDAVVVPVLSNGDISPLPPSLAGSVSAAAIWASTNAKASKAQETRVILQENAPTLSLVALGKDSNNENAKREAARRAVATGLKAARDAGARSIGIVTDKISEHDAAVSSNLALFNFSLQTKEKDPLMELPANMLTPTAFCERIVKEFQGLNNVEIHVRDKAWAEEKGMRVFLSVAQGTAQPPKFLEMQVAAPLFAHFLTDYSHYKGAKDPQARPLGLVGKGITFDSGGISLKPGAGMKLMRGDMGGAATTVSALLTIAKLGLPINVVLATPLTENMPGGRATKPGDVFTAMNGKTVEVDNTDAEGRLVLADALTYISREYKPHTLIDVATLTGQVPLLSCEIFTGVFSTSDALWDNLHAAGEAEFDRVWRMPLDEEFGPQIYNGMADLINTGGRPGGSCTAALFLKAFVDGIEGKDGQEPTVAWAHMDIAGTMESTRVTPYQGKGMTGRGVRALVEFARRLSARDLNDPYEQL</sequence>
<dbReference type="Gene3D" id="3.40.220.10">
    <property type="entry name" value="Leucine Aminopeptidase, subunit E, domain 1"/>
    <property type="match status" value="1"/>
</dbReference>
<evidence type="ECO:0000256" key="4">
    <source>
        <dbReference type="ARBA" id="ARBA00022801"/>
    </source>
</evidence>